<name>A0AAW2E8S7_9HYME</name>
<dbReference type="Proteomes" id="UP001430953">
    <property type="component" value="Unassembled WGS sequence"/>
</dbReference>
<dbReference type="EMBL" id="JADYXP020000043">
    <property type="protein sequence ID" value="KAL0098671.1"/>
    <property type="molecule type" value="Genomic_DNA"/>
</dbReference>
<accession>A0AAW2E8S7</accession>
<protein>
    <submittedName>
        <fullName evidence="1">Uncharacterized protein</fullName>
    </submittedName>
</protein>
<dbReference type="AlphaFoldDB" id="A0AAW2E8S7"/>
<keyword evidence="2" id="KW-1185">Reference proteome</keyword>
<organism evidence="1 2">
    <name type="scientific">Cardiocondyla obscurior</name>
    <dbReference type="NCBI Taxonomy" id="286306"/>
    <lineage>
        <taxon>Eukaryota</taxon>
        <taxon>Metazoa</taxon>
        <taxon>Ecdysozoa</taxon>
        <taxon>Arthropoda</taxon>
        <taxon>Hexapoda</taxon>
        <taxon>Insecta</taxon>
        <taxon>Pterygota</taxon>
        <taxon>Neoptera</taxon>
        <taxon>Endopterygota</taxon>
        <taxon>Hymenoptera</taxon>
        <taxon>Apocrita</taxon>
        <taxon>Aculeata</taxon>
        <taxon>Formicoidea</taxon>
        <taxon>Formicidae</taxon>
        <taxon>Myrmicinae</taxon>
        <taxon>Cardiocondyla</taxon>
    </lineage>
</organism>
<proteinExistence type="predicted"/>
<reference evidence="1 2" key="1">
    <citation type="submission" date="2023-03" db="EMBL/GenBank/DDBJ databases">
        <title>High recombination rates correlate with genetic variation in Cardiocondyla obscurior ants.</title>
        <authorList>
            <person name="Errbii M."/>
        </authorList>
    </citation>
    <scope>NUCLEOTIDE SEQUENCE [LARGE SCALE GENOMIC DNA]</scope>
    <source>
        <strain evidence="1">Alpha-2009</strain>
        <tissue evidence="1">Whole body</tissue>
    </source>
</reference>
<gene>
    <name evidence="1" type="ORF">PUN28_020627</name>
</gene>
<evidence type="ECO:0000313" key="2">
    <source>
        <dbReference type="Proteomes" id="UP001430953"/>
    </source>
</evidence>
<evidence type="ECO:0000313" key="1">
    <source>
        <dbReference type="EMBL" id="KAL0098671.1"/>
    </source>
</evidence>
<sequence>MKEAYFTCSLSQYLFVDNTNSISDDLNLHFGDEDCRRRNLKCIDIDTLDLFVNSHAHVTLQDFNILLPILCTKLTERQMSSEAHCSACAISARNLKVLRLLWLRCARYLEPRAGQPVCPYVAR</sequence>
<comment type="caution">
    <text evidence="1">The sequence shown here is derived from an EMBL/GenBank/DDBJ whole genome shotgun (WGS) entry which is preliminary data.</text>
</comment>